<gene>
    <name evidence="2" type="ORF">ACOC_LOCUS4148</name>
</gene>
<dbReference type="EMBL" id="UYYA01002187">
    <property type="protein sequence ID" value="VDM55733.1"/>
    <property type="molecule type" value="Genomic_DNA"/>
</dbReference>
<keyword evidence="3" id="KW-1185">Reference proteome</keyword>
<keyword evidence="1" id="KW-0732">Signal</keyword>
<feature type="chain" id="PRO_5043130123" evidence="1">
    <location>
        <begin position="17"/>
        <end position="39"/>
    </location>
</feature>
<sequence>MLRWWITLLLIAPIFHQWSHFRKLHGLRIHCTKKSRNGY</sequence>
<organism evidence="4">
    <name type="scientific">Angiostrongylus costaricensis</name>
    <name type="common">Nematode worm</name>
    <dbReference type="NCBI Taxonomy" id="334426"/>
    <lineage>
        <taxon>Eukaryota</taxon>
        <taxon>Metazoa</taxon>
        <taxon>Ecdysozoa</taxon>
        <taxon>Nematoda</taxon>
        <taxon>Chromadorea</taxon>
        <taxon>Rhabditida</taxon>
        <taxon>Rhabditina</taxon>
        <taxon>Rhabditomorpha</taxon>
        <taxon>Strongyloidea</taxon>
        <taxon>Metastrongylidae</taxon>
        <taxon>Angiostrongylus</taxon>
    </lineage>
</organism>
<proteinExistence type="predicted"/>
<feature type="signal peptide" evidence="1">
    <location>
        <begin position="1"/>
        <end position="16"/>
    </location>
</feature>
<reference evidence="4" key="1">
    <citation type="submission" date="2017-02" db="UniProtKB">
        <authorList>
            <consortium name="WormBaseParasite"/>
        </authorList>
    </citation>
    <scope>IDENTIFICATION</scope>
</reference>
<evidence type="ECO:0000256" key="1">
    <source>
        <dbReference type="SAM" id="SignalP"/>
    </source>
</evidence>
<protein>
    <submittedName>
        <fullName evidence="4">Secreted protein</fullName>
    </submittedName>
</protein>
<dbReference type="Proteomes" id="UP000267027">
    <property type="component" value="Unassembled WGS sequence"/>
</dbReference>
<dbReference type="AlphaFoldDB" id="A0A0R3PIH0"/>
<accession>A0A0R3PIH0</accession>
<evidence type="ECO:0000313" key="2">
    <source>
        <dbReference type="EMBL" id="VDM55733.1"/>
    </source>
</evidence>
<evidence type="ECO:0000313" key="3">
    <source>
        <dbReference type="Proteomes" id="UP000267027"/>
    </source>
</evidence>
<name>A0A0R3PIH0_ANGCS</name>
<reference evidence="2 3" key="2">
    <citation type="submission" date="2018-11" db="EMBL/GenBank/DDBJ databases">
        <authorList>
            <consortium name="Pathogen Informatics"/>
        </authorList>
    </citation>
    <scope>NUCLEOTIDE SEQUENCE [LARGE SCALE GENOMIC DNA]</scope>
    <source>
        <strain evidence="2 3">Costa Rica</strain>
    </source>
</reference>
<dbReference type="WBParaSite" id="ACOC_0000414701-mRNA-1">
    <property type="protein sequence ID" value="ACOC_0000414701-mRNA-1"/>
    <property type="gene ID" value="ACOC_0000414701"/>
</dbReference>
<evidence type="ECO:0000313" key="4">
    <source>
        <dbReference type="WBParaSite" id="ACOC_0000414701-mRNA-1"/>
    </source>
</evidence>